<dbReference type="Proteomes" id="UP001201262">
    <property type="component" value="Unassembled WGS sequence"/>
</dbReference>
<dbReference type="InterPro" id="IPR053178">
    <property type="entry name" value="Osmoadaptation_assoc"/>
</dbReference>
<dbReference type="AlphaFoldDB" id="A0AAD4L0E6"/>
<keyword evidence="3" id="KW-1185">Reference proteome</keyword>
<name>A0AAD4L0E6_9EURO</name>
<evidence type="ECO:0000313" key="3">
    <source>
        <dbReference type="Proteomes" id="UP001201262"/>
    </source>
</evidence>
<dbReference type="PANTHER" id="PTHR38111">
    <property type="entry name" value="ZN(2)-C6 FUNGAL-TYPE DOMAIN-CONTAINING PROTEIN-RELATED"/>
    <property type="match status" value="1"/>
</dbReference>
<dbReference type="EMBL" id="JAJTJA010000001">
    <property type="protein sequence ID" value="KAH8705227.1"/>
    <property type="molecule type" value="Genomic_DNA"/>
</dbReference>
<dbReference type="GeneID" id="70240674"/>
<feature type="chain" id="PRO_5042268181" evidence="1">
    <location>
        <begin position="20"/>
        <end position="345"/>
    </location>
</feature>
<dbReference type="Pfam" id="PF11951">
    <property type="entry name" value="Fungal_trans_2"/>
    <property type="match status" value="1"/>
</dbReference>
<dbReference type="PANTHER" id="PTHR38111:SF11">
    <property type="entry name" value="TRANSCRIPTION FACTOR DOMAIN-CONTAINING PROTEIN-RELATED"/>
    <property type="match status" value="1"/>
</dbReference>
<evidence type="ECO:0000256" key="1">
    <source>
        <dbReference type="SAM" id="SignalP"/>
    </source>
</evidence>
<dbReference type="InterPro" id="IPR021858">
    <property type="entry name" value="Fun_TF"/>
</dbReference>
<gene>
    <name evidence="2" type="ORF">BGW36DRAFT_286162</name>
</gene>
<organism evidence="2 3">
    <name type="scientific">Talaromyces proteolyticus</name>
    <dbReference type="NCBI Taxonomy" id="1131652"/>
    <lineage>
        <taxon>Eukaryota</taxon>
        <taxon>Fungi</taxon>
        <taxon>Dikarya</taxon>
        <taxon>Ascomycota</taxon>
        <taxon>Pezizomycotina</taxon>
        <taxon>Eurotiomycetes</taxon>
        <taxon>Eurotiomycetidae</taxon>
        <taxon>Eurotiales</taxon>
        <taxon>Trichocomaceae</taxon>
        <taxon>Talaromyces</taxon>
        <taxon>Talaromyces sect. Bacilispori</taxon>
    </lineage>
</organism>
<sequence length="345" mass="38538">MRAPLLAPSLLLLATQSQQQSVFKEALRWYDRGLGYIRGTLASATNIPGYEILSIMSAAILMSFFETINSTVDSGYEQHIFGAVTLLEANGPETFTSPEYHDIFLAVRGHAITVSFMTGNPTCLSEEEWLTIPFIGIKKSPSEEINDVLLAIIKLLAQLRTSTVVGVGHSEQVNMQEKVLLNLCYLKAELDRIWNEINHWEIHNMVDAPNTLESHYTYTNASEARIVAMHGYARLIILLLLDKFPSLIPSYPAEIMNENYKESQLTQASASIISAASYLSQFDIGCAYLRMTLPVQLVAQGSPSSVQRNHAIKILRDWFAEKPLKGLAKKALQNITYGDHKLTFQ</sequence>
<dbReference type="RefSeq" id="XP_046077848.1">
    <property type="nucleotide sequence ID" value="XM_046210387.1"/>
</dbReference>
<accession>A0AAD4L0E6</accession>
<proteinExistence type="predicted"/>
<reference evidence="2" key="1">
    <citation type="submission" date="2021-12" db="EMBL/GenBank/DDBJ databases">
        <title>Convergent genome expansion in fungi linked to evolution of root-endophyte symbiosis.</title>
        <authorList>
            <consortium name="DOE Joint Genome Institute"/>
            <person name="Ke Y.-H."/>
            <person name="Bonito G."/>
            <person name="Liao H.-L."/>
            <person name="Looney B."/>
            <person name="Rojas-Flechas A."/>
            <person name="Nash J."/>
            <person name="Hameed K."/>
            <person name="Schadt C."/>
            <person name="Martin F."/>
            <person name="Crous P.W."/>
            <person name="Miettinen O."/>
            <person name="Magnuson J.K."/>
            <person name="Labbe J."/>
            <person name="Jacobson D."/>
            <person name="Doktycz M.J."/>
            <person name="Veneault-Fourrey C."/>
            <person name="Kuo A."/>
            <person name="Mondo S."/>
            <person name="Calhoun S."/>
            <person name="Riley R."/>
            <person name="Ohm R."/>
            <person name="LaButti K."/>
            <person name="Andreopoulos B."/>
            <person name="Pangilinan J."/>
            <person name="Nolan M."/>
            <person name="Tritt A."/>
            <person name="Clum A."/>
            <person name="Lipzen A."/>
            <person name="Daum C."/>
            <person name="Barry K."/>
            <person name="Grigoriev I.V."/>
            <person name="Vilgalys R."/>
        </authorList>
    </citation>
    <scope>NUCLEOTIDE SEQUENCE</scope>
    <source>
        <strain evidence="2">PMI_201</strain>
    </source>
</reference>
<evidence type="ECO:0000313" key="2">
    <source>
        <dbReference type="EMBL" id="KAH8705227.1"/>
    </source>
</evidence>
<keyword evidence="1" id="KW-0732">Signal</keyword>
<protein>
    <submittedName>
        <fullName evidence="2">Uncharacterized protein</fullName>
    </submittedName>
</protein>
<feature type="signal peptide" evidence="1">
    <location>
        <begin position="1"/>
        <end position="19"/>
    </location>
</feature>
<comment type="caution">
    <text evidence="2">The sequence shown here is derived from an EMBL/GenBank/DDBJ whole genome shotgun (WGS) entry which is preliminary data.</text>
</comment>